<protein>
    <submittedName>
        <fullName evidence="10">Histidinol dehydrogenase</fullName>
    </submittedName>
</protein>
<keyword evidence="2 8" id="KW-0479">Metal-binding</keyword>
<evidence type="ECO:0000313" key="10">
    <source>
        <dbReference type="EMBL" id="VGO20142.1"/>
    </source>
</evidence>
<feature type="binding site" evidence="7">
    <location>
        <position position="266"/>
    </location>
    <ligand>
        <name>substrate</name>
    </ligand>
</feature>
<dbReference type="SUPFAM" id="SSF53720">
    <property type="entry name" value="ALDH-like"/>
    <property type="match status" value="1"/>
</dbReference>
<evidence type="ECO:0000313" key="11">
    <source>
        <dbReference type="Proteomes" id="UP000346198"/>
    </source>
</evidence>
<feature type="active site" description="Proton acceptor" evidence="6">
    <location>
        <position position="332"/>
    </location>
</feature>
<dbReference type="Pfam" id="PF00815">
    <property type="entry name" value="Histidinol_dh"/>
    <property type="match status" value="1"/>
</dbReference>
<dbReference type="Gene3D" id="3.40.50.1980">
    <property type="entry name" value="Nitrogenase molybdenum iron protein domain"/>
    <property type="match status" value="2"/>
</dbReference>
<feature type="binding site" evidence="8">
    <location>
        <position position="366"/>
    </location>
    <ligand>
        <name>Zn(2+)</name>
        <dbReference type="ChEBI" id="CHEBI:29105"/>
    </ligand>
</feature>
<dbReference type="PANTHER" id="PTHR21256">
    <property type="entry name" value="HISTIDINOL DEHYDROGENASE HDH"/>
    <property type="match status" value="1"/>
</dbReference>
<dbReference type="RefSeq" id="WP_136061584.1">
    <property type="nucleotide sequence ID" value="NZ_CAAHFH010000001.1"/>
</dbReference>
<feature type="binding site" evidence="8">
    <location>
        <position position="425"/>
    </location>
    <ligand>
        <name>Zn(2+)</name>
        <dbReference type="ChEBI" id="CHEBI:29105"/>
    </ligand>
</feature>
<proteinExistence type="inferred from homology"/>
<feature type="binding site" evidence="7">
    <location>
        <position position="420"/>
    </location>
    <ligand>
        <name>substrate</name>
    </ligand>
</feature>
<keyword evidence="11" id="KW-1185">Reference proteome</keyword>
<feature type="binding site" evidence="7">
    <location>
        <position position="366"/>
    </location>
    <ligand>
        <name>substrate</name>
    </ligand>
</feature>
<dbReference type="Proteomes" id="UP000346198">
    <property type="component" value="Unassembled WGS sequence"/>
</dbReference>
<dbReference type="NCBIfam" id="TIGR00069">
    <property type="entry name" value="hisD"/>
    <property type="match status" value="1"/>
</dbReference>
<evidence type="ECO:0000256" key="6">
    <source>
        <dbReference type="PIRSR" id="PIRSR000099-1"/>
    </source>
</evidence>
<evidence type="ECO:0000256" key="7">
    <source>
        <dbReference type="PIRSR" id="PIRSR000099-3"/>
    </source>
</evidence>
<feature type="binding site" evidence="7">
    <location>
        <position position="333"/>
    </location>
    <ligand>
        <name>substrate</name>
    </ligand>
</feature>
<dbReference type="GO" id="GO:0046872">
    <property type="term" value="F:metal ion binding"/>
    <property type="evidence" value="ECO:0007669"/>
    <property type="project" value="UniProtKB-KW"/>
</dbReference>
<comment type="similarity">
    <text evidence="1 5 9">Belongs to the histidinol dehydrogenase family.</text>
</comment>
<dbReference type="InterPro" id="IPR016161">
    <property type="entry name" value="Ald_DH/histidinol_DH"/>
</dbReference>
<feature type="binding site" evidence="7">
    <location>
        <position position="241"/>
    </location>
    <ligand>
        <name>substrate</name>
    </ligand>
</feature>
<gene>
    <name evidence="10" type="primary">hisD</name>
    <name evidence="10" type="ORF">SCARR_02203</name>
</gene>
<evidence type="ECO:0000256" key="9">
    <source>
        <dbReference type="RuleBase" id="RU004175"/>
    </source>
</evidence>
<dbReference type="InterPro" id="IPR012131">
    <property type="entry name" value="Hstdl_DH"/>
</dbReference>
<dbReference type="PRINTS" id="PR00083">
    <property type="entry name" value="HOLDHDRGNASE"/>
</dbReference>
<keyword evidence="3 8" id="KW-0862">Zinc</keyword>
<dbReference type="GO" id="GO:0051287">
    <property type="term" value="F:NAD binding"/>
    <property type="evidence" value="ECO:0007669"/>
    <property type="project" value="InterPro"/>
</dbReference>
<evidence type="ECO:0000256" key="2">
    <source>
        <dbReference type="ARBA" id="ARBA00022723"/>
    </source>
</evidence>
<evidence type="ECO:0000256" key="8">
    <source>
        <dbReference type="PIRSR" id="PIRSR000099-4"/>
    </source>
</evidence>
<evidence type="ECO:0000256" key="5">
    <source>
        <dbReference type="PIRNR" id="PIRNR000099"/>
    </source>
</evidence>
<feature type="binding site" evidence="7">
    <location>
        <position position="263"/>
    </location>
    <ligand>
        <name>substrate</name>
    </ligand>
</feature>
<evidence type="ECO:0000256" key="1">
    <source>
        <dbReference type="ARBA" id="ARBA00010178"/>
    </source>
</evidence>
<dbReference type="AlphaFoldDB" id="A0A6C2UIU5"/>
<name>A0A6C2UIU5_9BACT</name>
<dbReference type="PIRSF" id="PIRSF000099">
    <property type="entry name" value="Histidinol_dh"/>
    <property type="match status" value="1"/>
</dbReference>
<reference evidence="10 11" key="1">
    <citation type="submission" date="2019-04" db="EMBL/GenBank/DDBJ databases">
        <authorList>
            <person name="Van Vliet M D."/>
        </authorList>
    </citation>
    <scope>NUCLEOTIDE SEQUENCE [LARGE SCALE GENOMIC DNA]</scope>
    <source>
        <strain evidence="10 11">F21</strain>
    </source>
</reference>
<dbReference type="GO" id="GO:0005829">
    <property type="term" value="C:cytosol"/>
    <property type="evidence" value="ECO:0007669"/>
    <property type="project" value="TreeGrafter"/>
</dbReference>
<organism evidence="10 11">
    <name type="scientific">Pontiella sulfatireligans</name>
    <dbReference type="NCBI Taxonomy" id="2750658"/>
    <lineage>
        <taxon>Bacteria</taxon>
        <taxon>Pseudomonadati</taxon>
        <taxon>Kiritimatiellota</taxon>
        <taxon>Kiritimatiellia</taxon>
        <taxon>Kiritimatiellales</taxon>
        <taxon>Pontiellaceae</taxon>
        <taxon>Pontiella</taxon>
    </lineage>
</organism>
<dbReference type="GO" id="GO:0000105">
    <property type="term" value="P:L-histidine biosynthetic process"/>
    <property type="evidence" value="ECO:0007669"/>
    <property type="project" value="InterPro"/>
</dbReference>
<sequence>MSRNYAPIVKWGTDKKYKKVENFLLRPSVEEKAMEVATRILARVKESGDKAVIDCARLYDGSNISTRRIRVSPEEIAEANKLVDKAFKKAAKEAHKRITAFSKNGLRDNWKMATPKGGMLGEKFVPFDRVGAYIPGGAAPLASTALMTLTLAKVAGVKELVACSPAGKDGKLNPYIIYALDLAGATEIYKIGGVHAIGAMAYGTKSIAKVRKIVGPGGPYVTAAKRLVYGDVALDMVAGPSEIAVLCDTSAKPAHVAADLLSQAEHGTGSEKAMLITTTLKQAEAVRAEVLKQAKELSRAEPVAQVLGNGMLLVVVKDLADGMKLSNLFAPEHMELIVKSPEKWADKVVNAGALFIGEWTPESVGDFAAGPSHVLPTGGTAAYFSGLTVEDFRRRVSLIQFTKEDLQDVLPVVEAFGRVETLDGHARSATIRFE</sequence>
<dbReference type="Gene3D" id="1.20.5.1300">
    <property type="match status" value="1"/>
</dbReference>
<feature type="binding site" evidence="7">
    <location>
        <position position="425"/>
    </location>
    <ligand>
        <name>substrate</name>
    </ligand>
</feature>
<accession>A0A6C2UIU5</accession>
<evidence type="ECO:0000256" key="4">
    <source>
        <dbReference type="ARBA" id="ARBA00023002"/>
    </source>
</evidence>
<feature type="binding site" evidence="8">
    <location>
        <position position="263"/>
    </location>
    <ligand>
        <name>Zn(2+)</name>
        <dbReference type="ChEBI" id="CHEBI:29105"/>
    </ligand>
</feature>
<dbReference type="InterPro" id="IPR022695">
    <property type="entry name" value="Histidinol_DH_monofunct"/>
</dbReference>
<dbReference type="EMBL" id="CAAHFH010000001">
    <property type="protein sequence ID" value="VGO20142.1"/>
    <property type="molecule type" value="Genomic_DNA"/>
</dbReference>
<dbReference type="CDD" id="cd06572">
    <property type="entry name" value="Histidinol_dh"/>
    <property type="match status" value="1"/>
</dbReference>
<evidence type="ECO:0000256" key="3">
    <source>
        <dbReference type="ARBA" id="ARBA00022833"/>
    </source>
</evidence>
<keyword evidence="4 5" id="KW-0560">Oxidoreductase</keyword>
<dbReference type="FunFam" id="3.40.50.1980:FF:000001">
    <property type="entry name" value="Histidinol dehydrogenase"/>
    <property type="match status" value="1"/>
</dbReference>
<dbReference type="GO" id="GO:0004399">
    <property type="term" value="F:histidinol dehydrogenase activity"/>
    <property type="evidence" value="ECO:0007669"/>
    <property type="project" value="InterPro"/>
</dbReference>
<feature type="active site" description="Proton acceptor" evidence="6">
    <location>
        <position position="333"/>
    </location>
</feature>
<dbReference type="PANTHER" id="PTHR21256:SF2">
    <property type="entry name" value="HISTIDINE BIOSYNTHESIS TRIFUNCTIONAL PROTEIN"/>
    <property type="match status" value="1"/>
</dbReference>
<comment type="cofactor">
    <cofactor evidence="8">
        <name>Zn(2+)</name>
        <dbReference type="ChEBI" id="CHEBI:29105"/>
    </cofactor>
    <text evidence="8">Binds 1 zinc ion per subunit.</text>
</comment>
<feature type="binding site" evidence="8">
    <location>
        <position position="266"/>
    </location>
    <ligand>
        <name>Zn(2+)</name>
        <dbReference type="ChEBI" id="CHEBI:29105"/>
    </ligand>
</feature>